<dbReference type="InterPro" id="IPR000679">
    <property type="entry name" value="Znf_GATA"/>
</dbReference>
<evidence type="ECO:0000256" key="6">
    <source>
        <dbReference type="PROSITE-ProRule" id="PRU00094"/>
    </source>
</evidence>
<reference evidence="9" key="1">
    <citation type="submission" date="2024-02" db="EMBL/GenBank/DDBJ databases">
        <authorList>
            <consortium name="ELIXIR-Norway"/>
            <consortium name="Elixir Norway"/>
        </authorList>
    </citation>
    <scope>NUCLEOTIDE SEQUENCE</scope>
</reference>
<keyword evidence="3 6" id="KW-0863">Zinc-finger</keyword>
<dbReference type="PROSITE" id="PS50114">
    <property type="entry name" value="GATA_ZN_FINGER_2"/>
    <property type="match status" value="1"/>
</dbReference>
<dbReference type="InterPro" id="IPR051140">
    <property type="entry name" value="GATA_TF"/>
</dbReference>
<evidence type="ECO:0000259" key="8">
    <source>
        <dbReference type="PROSITE" id="PS50114"/>
    </source>
</evidence>
<comment type="similarity">
    <text evidence="1">Belongs to the type IV zinc-finger family. Class A subfamily.</text>
</comment>
<dbReference type="EMBL" id="OZ019901">
    <property type="protein sequence ID" value="CAK9236708.1"/>
    <property type="molecule type" value="Genomic_DNA"/>
</dbReference>
<dbReference type="Pfam" id="PF00320">
    <property type="entry name" value="GATA"/>
    <property type="match status" value="1"/>
</dbReference>
<proteinExistence type="inferred from homology"/>
<feature type="region of interest" description="Disordered" evidence="7">
    <location>
        <begin position="210"/>
        <end position="326"/>
    </location>
</feature>
<evidence type="ECO:0000256" key="2">
    <source>
        <dbReference type="ARBA" id="ARBA00022723"/>
    </source>
</evidence>
<keyword evidence="5" id="KW-0010">Activator</keyword>
<keyword evidence="10" id="KW-1185">Reference proteome</keyword>
<dbReference type="Proteomes" id="UP001497512">
    <property type="component" value="Chromosome 9"/>
</dbReference>
<dbReference type="PANTHER" id="PTHR45658:SF18">
    <property type="entry name" value="PROTEIN GAT2"/>
    <property type="match status" value="1"/>
</dbReference>
<evidence type="ECO:0000256" key="1">
    <source>
        <dbReference type="ARBA" id="ARBA00005694"/>
    </source>
</evidence>
<evidence type="ECO:0000256" key="7">
    <source>
        <dbReference type="SAM" id="MobiDB-lite"/>
    </source>
</evidence>
<gene>
    <name evidence="9" type="ORF">CSSPTR1EN2_LOCUS23108</name>
</gene>
<dbReference type="PROSITE" id="PS00344">
    <property type="entry name" value="GATA_ZN_FINGER_1"/>
    <property type="match status" value="1"/>
</dbReference>
<feature type="compositionally biased region" description="Low complexity" evidence="7">
    <location>
        <begin position="240"/>
        <end position="257"/>
    </location>
</feature>
<feature type="compositionally biased region" description="Basic residues" evidence="7">
    <location>
        <begin position="302"/>
        <end position="316"/>
    </location>
</feature>
<dbReference type="Gene3D" id="3.30.50.10">
    <property type="entry name" value="Erythroid Transcription Factor GATA-1, subunit A"/>
    <property type="match status" value="1"/>
</dbReference>
<organism evidence="9 10">
    <name type="scientific">Sphagnum troendelagicum</name>
    <dbReference type="NCBI Taxonomy" id="128251"/>
    <lineage>
        <taxon>Eukaryota</taxon>
        <taxon>Viridiplantae</taxon>
        <taxon>Streptophyta</taxon>
        <taxon>Embryophyta</taxon>
        <taxon>Bryophyta</taxon>
        <taxon>Sphagnophytina</taxon>
        <taxon>Sphagnopsida</taxon>
        <taxon>Sphagnales</taxon>
        <taxon>Sphagnaceae</taxon>
        <taxon>Sphagnum</taxon>
    </lineage>
</organism>
<name>A0ABP0V2R9_9BRYO</name>
<dbReference type="PANTHER" id="PTHR45658">
    <property type="entry name" value="GATA TRANSCRIPTION FACTOR"/>
    <property type="match status" value="1"/>
</dbReference>
<dbReference type="InterPro" id="IPR013088">
    <property type="entry name" value="Znf_NHR/GATA"/>
</dbReference>
<accession>A0ABP0V2R9</accession>
<keyword evidence="4" id="KW-0862">Zinc</keyword>
<feature type="compositionally biased region" description="Basic residues" evidence="7">
    <location>
        <begin position="230"/>
        <end position="239"/>
    </location>
</feature>
<evidence type="ECO:0000256" key="5">
    <source>
        <dbReference type="ARBA" id="ARBA00023159"/>
    </source>
</evidence>
<sequence>MDSAAALLLPAAAFDGSLRKQQQKPLPDAAAVVGGSSFVDVFQIDDLLDFSNEDIAGPIGEADLVTATSSFSSAVPSVAKSTETIGGCLAPCLPEKGTEQQHHTIKPQVDSEAAEIEEESLCIPYDDLEELEWASRFLEYSFPVTANFDSAAPTKGTTWSDDGSSVISMEENLETCDMQYSVSKKHGYHKAASPVSVLEQHTTTSAATTLSEVTGGSDEHSLDFCVPGRARSKRSRSGGKKWTSGGILSSTTTSCGGSKRKSAAAAPPEWSAGEDEEDEEEDDDEEEDAVEEGEEWQSGNFHKTKQSTKWASRRRRQDGGGGGEVLRCTHCQTQKTPQWRTGPLGPKTLCNACGVRYKSGRLVPEYRPASSPAYVPHKHSNSHKKILEMRRQREMTMPQHQQFKASSLL</sequence>
<keyword evidence="2" id="KW-0479">Metal-binding</keyword>
<evidence type="ECO:0000313" key="9">
    <source>
        <dbReference type="EMBL" id="CAK9236708.1"/>
    </source>
</evidence>
<feature type="compositionally biased region" description="Acidic residues" evidence="7">
    <location>
        <begin position="272"/>
        <end position="295"/>
    </location>
</feature>
<dbReference type="SMART" id="SM00401">
    <property type="entry name" value="ZnF_GATA"/>
    <property type="match status" value="1"/>
</dbReference>
<feature type="domain" description="GATA-type" evidence="8">
    <location>
        <begin position="322"/>
        <end position="358"/>
    </location>
</feature>
<evidence type="ECO:0000313" key="10">
    <source>
        <dbReference type="Proteomes" id="UP001497512"/>
    </source>
</evidence>
<dbReference type="CDD" id="cd00202">
    <property type="entry name" value="ZnF_GATA"/>
    <property type="match status" value="1"/>
</dbReference>
<protein>
    <recommendedName>
        <fullName evidence="8">GATA-type domain-containing protein</fullName>
    </recommendedName>
</protein>
<dbReference type="SUPFAM" id="SSF57716">
    <property type="entry name" value="Glucocorticoid receptor-like (DNA-binding domain)"/>
    <property type="match status" value="1"/>
</dbReference>
<evidence type="ECO:0000256" key="3">
    <source>
        <dbReference type="ARBA" id="ARBA00022771"/>
    </source>
</evidence>
<evidence type="ECO:0000256" key="4">
    <source>
        <dbReference type="ARBA" id="ARBA00022833"/>
    </source>
</evidence>